<protein>
    <submittedName>
        <fullName evidence="2">Uncharacterized protein</fullName>
    </submittedName>
</protein>
<accession>A0A0E9VRT0</accession>
<sequence length="20" mass="2372">MWVWCRRSTNSRVSSMAKSV</sequence>
<feature type="compositionally biased region" description="Polar residues" evidence="1">
    <location>
        <begin position="7"/>
        <end position="20"/>
    </location>
</feature>
<dbReference type="EMBL" id="GBXM01028584">
    <property type="protein sequence ID" value="JAH79993.1"/>
    <property type="molecule type" value="Transcribed_RNA"/>
</dbReference>
<evidence type="ECO:0000256" key="1">
    <source>
        <dbReference type="SAM" id="MobiDB-lite"/>
    </source>
</evidence>
<dbReference type="AlphaFoldDB" id="A0A0E9VRT0"/>
<reference evidence="2" key="1">
    <citation type="submission" date="2014-11" db="EMBL/GenBank/DDBJ databases">
        <authorList>
            <person name="Amaro Gonzalez C."/>
        </authorList>
    </citation>
    <scope>NUCLEOTIDE SEQUENCE</scope>
</reference>
<organism evidence="2">
    <name type="scientific">Anguilla anguilla</name>
    <name type="common">European freshwater eel</name>
    <name type="synonym">Muraena anguilla</name>
    <dbReference type="NCBI Taxonomy" id="7936"/>
    <lineage>
        <taxon>Eukaryota</taxon>
        <taxon>Metazoa</taxon>
        <taxon>Chordata</taxon>
        <taxon>Craniata</taxon>
        <taxon>Vertebrata</taxon>
        <taxon>Euteleostomi</taxon>
        <taxon>Actinopterygii</taxon>
        <taxon>Neopterygii</taxon>
        <taxon>Teleostei</taxon>
        <taxon>Anguilliformes</taxon>
        <taxon>Anguillidae</taxon>
        <taxon>Anguilla</taxon>
    </lineage>
</organism>
<reference evidence="2" key="2">
    <citation type="journal article" date="2015" name="Fish Shellfish Immunol.">
        <title>Early steps in the European eel (Anguilla anguilla)-Vibrio vulnificus interaction in the gills: Role of the RtxA13 toxin.</title>
        <authorList>
            <person name="Callol A."/>
            <person name="Pajuelo D."/>
            <person name="Ebbesson L."/>
            <person name="Teles M."/>
            <person name="MacKenzie S."/>
            <person name="Amaro C."/>
        </authorList>
    </citation>
    <scope>NUCLEOTIDE SEQUENCE</scope>
</reference>
<feature type="region of interest" description="Disordered" evidence="1">
    <location>
        <begin position="1"/>
        <end position="20"/>
    </location>
</feature>
<name>A0A0E9VRT0_ANGAN</name>
<proteinExistence type="predicted"/>
<evidence type="ECO:0000313" key="2">
    <source>
        <dbReference type="EMBL" id="JAH79993.1"/>
    </source>
</evidence>